<feature type="transmembrane region" description="Helical" evidence="7">
    <location>
        <begin position="315"/>
        <end position="339"/>
    </location>
</feature>
<dbReference type="AlphaFoldDB" id="A0A852ZLK4"/>
<feature type="transmembrane region" description="Helical" evidence="7">
    <location>
        <begin position="59"/>
        <end position="82"/>
    </location>
</feature>
<dbReference type="Proteomes" id="UP000567795">
    <property type="component" value="Unassembled WGS sequence"/>
</dbReference>
<dbReference type="PANTHER" id="PTHR30193:SF37">
    <property type="entry name" value="INNER MEMBRANE ABC TRANSPORTER PERMEASE PROTEIN YCJO"/>
    <property type="match status" value="1"/>
</dbReference>
<dbReference type="SUPFAM" id="SSF161098">
    <property type="entry name" value="MetI-like"/>
    <property type="match status" value="1"/>
</dbReference>
<comment type="subcellular location">
    <subcellularLocation>
        <location evidence="1 7">Cell membrane</location>
        <topology evidence="1 7">Multi-pass membrane protein</topology>
    </subcellularLocation>
</comment>
<feature type="compositionally biased region" description="Low complexity" evidence="8">
    <location>
        <begin position="24"/>
        <end position="35"/>
    </location>
</feature>
<dbReference type="GO" id="GO:0005886">
    <property type="term" value="C:plasma membrane"/>
    <property type="evidence" value="ECO:0007669"/>
    <property type="project" value="UniProtKB-SubCell"/>
</dbReference>
<evidence type="ECO:0000256" key="4">
    <source>
        <dbReference type="ARBA" id="ARBA00022692"/>
    </source>
</evidence>
<feature type="transmembrane region" description="Helical" evidence="7">
    <location>
        <begin position="153"/>
        <end position="174"/>
    </location>
</feature>
<keyword evidence="2 7" id="KW-0813">Transport</keyword>
<feature type="region of interest" description="Disordered" evidence="8">
    <location>
        <begin position="1"/>
        <end position="49"/>
    </location>
</feature>
<comment type="similarity">
    <text evidence="7">Belongs to the binding-protein-dependent transport system permease family.</text>
</comment>
<keyword evidence="6 7" id="KW-0472">Membrane</keyword>
<dbReference type="EMBL" id="JACBZD010000001">
    <property type="protein sequence ID" value="NYI03273.1"/>
    <property type="molecule type" value="Genomic_DNA"/>
</dbReference>
<dbReference type="InterPro" id="IPR051393">
    <property type="entry name" value="ABC_transporter_permease"/>
</dbReference>
<dbReference type="InterPro" id="IPR035906">
    <property type="entry name" value="MetI-like_sf"/>
</dbReference>
<dbReference type="Gene3D" id="1.10.3720.10">
    <property type="entry name" value="MetI-like"/>
    <property type="match status" value="1"/>
</dbReference>
<feature type="domain" description="ABC transmembrane type-1" evidence="9">
    <location>
        <begin position="116"/>
        <end position="336"/>
    </location>
</feature>
<proteinExistence type="inferred from homology"/>
<dbReference type="InterPro" id="IPR000515">
    <property type="entry name" value="MetI-like"/>
</dbReference>
<dbReference type="Pfam" id="PF00528">
    <property type="entry name" value="BPD_transp_1"/>
    <property type="match status" value="1"/>
</dbReference>
<dbReference type="GO" id="GO:0055085">
    <property type="term" value="P:transmembrane transport"/>
    <property type="evidence" value="ECO:0007669"/>
    <property type="project" value="InterPro"/>
</dbReference>
<protein>
    <submittedName>
        <fullName evidence="10">Cellobiose transport system permease protein</fullName>
    </submittedName>
</protein>
<keyword evidence="4 7" id="KW-0812">Transmembrane</keyword>
<evidence type="ECO:0000259" key="9">
    <source>
        <dbReference type="PROSITE" id="PS50928"/>
    </source>
</evidence>
<dbReference type="CDD" id="cd06261">
    <property type="entry name" value="TM_PBP2"/>
    <property type="match status" value="1"/>
</dbReference>
<gene>
    <name evidence="10" type="ORF">FHU37_000216</name>
</gene>
<name>A0A852ZLK4_9ACTN</name>
<sequence length="347" mass="38518">MATQSSETARSVDPSASGPPRPAPAADTGKQSRSGGARGQRRAPGGDRRFRFDKHITPYLFIAPFFVVFGVFGLYPLLYTMWVSMHDWEMLGGNQGFVGLENFQRLFGDEDFYNALGNTFSIFLISTVPQLLFALFLAAMLNTSLRGRAFWRASILVPNIVSVVAIGIIFTQFFSNQYGMVNWLLEAVGLEPVDWRGDTWSSQLAVSIMVMWRWAGYNALIYLAAMQGVPKELYESAMLDGASRWRQFWSVTIPSIRPTIIFTVIISTVGGLQLFSEPFMYDAAAGSTDGSGGSQGQFQTLMMLVFRYLNARGDYGYASAVSWVLFIIIALVALLNFAIVRRISSAR</sequence>
<reference evidence="10 11" key="1">
    <citation type="submission" date="2020-07" db="EMBL/GenBank/DDBJ databases">
        <title>Sequencing the genomes of 1000 actinobacteria strains.</title>
        <authorList>
            <person name="Klenk H.-P."/>
        </authorList>
    </citation>
    <scope>NUCLEOTIDE SEQUENCE [LARGE SCALE GENOMIC DNA]</scope>
    <source>
        <strain evidence="10 11">DSM 42178</strain>
    </source>
</reference>
<evidence type="ECO:0000256" key="2">
    <source>
        <dbReference type="ARBA" id="ARBA00022448"/>
    </source>
</evidence>
<evidence type="ECO:0000256" key="5">
    <source>
        <dbReference type="ARBA" id="ARBA00022989"/>
    </source>
</evidence>
<feature type="transmembrane region" description="Helical" evidence="7">
    <location>
        <begin position="256"/>
        <end position="275"/>
    </location>
</feature>
<evidence type="ECO:0000256" key="3">
    <source>
        <dbReference type="ARBA" id="ARBA00022475"/>
    </source>
</evidence>
<evidence type="ECO:0000256" key="8">
    <source>
        <dbReference type="SAM" id="MobiDB-lite"/>
    </source>
</evidence>
<keyword evidence="3" id="KW-1003">Cell membrane</keyword>
<evidence type="ECO:0000313" key="10">
    <source>
        <dbReference type="EMBL" id="NYI03273.1"/>
    </source>
</evidence>
<keyword evidence="5 7" id="KW-1133">Transmembrane helix</keyword>
<dbReference type="PANTHER" id="PTHR30193">
    <property type="entry name" value="ABC TRANSPORTER PERMEASE PROTEIN"/>
    <property type="match status" value="1"/>
</dbReference>
<organism evidence="10 11">
    <name type="scientific">Allostreptomyces psammosilenae</name>
    <dbReference type="NCBI Taxonomy" id="1892865"/>
    <lineage>
        <taxon>Bacteria</taxon>
        <taxon>Bacillati</taxon>
        <taxon>Actinomycetota</taxon>
        <taxon>Actinomycetes</taxon>
        <taxon>Kitasatosporales</taxon>
        <taxon>Streptomycetaceae</taxon>
        <taxon>Allostreptomyces</taxon>
    </lineage>
</organism>
<dbReference type="PROSITE" id="PS50928">
    <property type="entry name" value="ABC_TM1"/>
    <property type="match status" value="1"/>
</dbReference>
<feature type="transmembrane region" description="Helical" evidence="7">
    <location>
        <begin position="120"/>
        <end position="141"/>
    </location>
</feature>
<comment type="caution">
    <text evidence="10">The sequence shown here is derived from an EMBL/GenBank/DDBJ whole genome shotgun (WGS) entry which is preliminary data.</text>
</comment>
<accession>A0A852ZLK4</accession>
<dbReference type="RefSeq" id="WP_179812353.1">
    <property type="nucleotide sequence ID" value="NZ_JACBZD010000001.1"/>
</dbReference>
<evidence type="ECO:0000256" key="6">
    <source>
        <dbReference type="ARBA" id="ARBA00023136"/>
    </source>
</evidence>
<evidence type="ECO:0000256" key="1">
    <source>
        <dbReference type="ARBA" id="ARBA00004651"/>
    </source>
</evidence>
<keyword evidence="11" id="KW-1185">Reference proteome</keyword>
<feature type="transmembrane region" description="Helical" evidence="7">
    <location>
        <begin position="204"/>
        <end position="225"/>
    </location>
</feature>
<evidence type="ECO:0000313" key="11">
    <source>
        <dbReference type="Proteomes" id="UP000567795"/>
    </source>
</evidence>
<evidence type="ECO:0000256" key="7">
    <source>
        <dbReference type="RuleBase" id="RU363032"/>
    </source>
</evidence>